<organism evidence="3 4">
    <name type="scientific">Arcticibacter tournemirensis</name>
    <dbReference type="NCBI Taxonomy" id="699437"/>
    <lineage>
        <taxon>Bacteria</taxon>
        <taxon>Pseudomonadati</taxon>
        <taxon>Bacteroidota</taxon>
        <taxon>Sphingobacteriia</taxon>
        <taxon>Sphingobacteriales</taxon>
        <taxon>Sphingobacteriaceae</taxon>
        <taxon>Arcticibacter</taxon>
    </lineage>
</organism>
<proteinExistence type="predicted"/>
<sequence>MKRIFILFIVLTAVNTIYADEVYNKSLPADSTKTSRTVTKSKKTEVSLSIGKSDESRSEEDGSKGSRHSGVSFGLTFARFDIGFSKLIDNGSFTLSPENEFLEYDGWKTSNVGFDLLQFGYRFNSAFKIYLSGGVDWTHLRLERNITMRRNAPVLEYDESDIQFSKNRFSSTYLRIPLSFEFRTKEDKSGKKFRFIAGPDMGFLLNGRVKQKSNENGKQKFNDDYHFTKFRYGAFARIGYGGAGLYAKYYFNDMFEKSPAQKGLKNMAFGLSIGF</sequence>
<feature type="domain" description="Outer membrane protein beta-barrel" evidence="2">
    <location>
        <begin position="70"/>
        <end position="251"/>
    </location>
</feature>
<feature type="region of interest" description="Disordered" evidence="1">
    <location>
        <begin position="48"/>
        <end position="69"/>
    </location>
</feature>
<comment type="caution">
    <text evidence="3">The sequence shown here is derived from an EMBL/GenBank/DDBJ whole genome shotgun (WGS) entry which is preliminary data.</text>
</comment>
<evidence type="ECO:0000313" key="3">
    <source>
        <dbReference type="EMBL" id="RXF71360.1"/>
    </source>
</evidence>
<evidence type="ECO:0000259" key="2">
    <source>
        <dbReference type="Pfam" id="PF13568"/>
    </source>
</evidence>
<dbReference type="InterPro" id="IPR025665">
    <property type="entry name" value="Beta-barrel_OMP_2"/>
</dbReference>
<dbReference type="RefSeq" id="WP_128768605.1">
    <property type="nucleotide sequence ID" value="NZ_RXOC01000003.1"/>
</dbReference>
<evidence type="ECO:0000313" key="4">
    <source>
        <dbReference type="Proteomes" id="UP000290848"/>
    </source>
</evidence>
<name>A0A4Q0MDA3_9SPHI</name>
<feature type="compositionally biased region" description="Basic and acidic residues" evidence="1">
    <location>
        <begin position="52"/>
        <end position="64"/>
    </location>
</feature>
<reference evidence="3 4" key="1">
    <citation type="submission" date="2018-12" db="EMBL/GenBank/DDBJ databases">
        <title>The Draft Genome Sequence of the Soil Bacterium Pedobacter tournemirensis R1.</title>
        <authorList>
            <person name="He J."/>
        </authorList>
    </citation>
    <scope>NUCLEOTIDE SEQUENCE [LARGE SCALE GENOMIC DNA]</scope>
    <source>
        <strain evidence="3 4">R1</strain>
    </source>
</reference>
<protein>
    <submittedName>
        <fullName evidence="3">PorT family protein</fullName>
    </submittedName>
</protein>
<gene>
    <name evidence="3" type="ORF">EKH83_06655</name>
</gene>
<dbReference type="Proteomes" id="UP000290848">
    <property type="component" value="Unassembled WGS sequence"/>
</dbReference>
<dbReference type="Pfam" id="PF13568">
    <property type="entry name" value="OMP_b-brl_2"/>
    <property type="match status" value="1"/>
</dbReference>
<dbReference type="AlphaFoldDB" id="A0A4Q0MDA3"/>
<evidence type="ECO:0000256" key="1">
    <source>
        <dbReference type="SAM" id="MobiDB-lite"/>
    </source>
</evidence>
<dbReference type="EMBL" id="RXOC01000003">
    <property type="protein sequence ID" value="RXF71360.1"/>
    <property type="molecule type" value="Genomic_DNA"/>
</dbReference>
<accession>A0A4Q0MDA3</accession>